<accession>A0A2C6KXJ5</accession>
<comment type="caution">
    <text evidence="1">The sequence shown here is derived from an EMBL/GenBank/DDBJ whole genome shotgun (WGS) entry which is preliminary data.</text>
</comment>
<sequence length="136" mass="14503">GARPASQVYTSAPQVISNTPRTLCVQNGPFVAPVASPIIGGSFRPPVVYQPAPLLTPRRVIQPACVHTSPQFVPMGPGPVMAISPRAAPADGILDDQYKNQVMRQAQTAAQNAYRAGVSVYQSVRDVLHREMNGTL</sequence>
<dbReference type="VEuPathDB" id="ToxoDB:CSUI_005317"/>
<evidence type="ECO:0000313" key="1">
    <source>
        <dbReference type="EMBL" id="PHJ20858.1"/>
    </source>
</evidence>
<dbReference type="Proteomes" id="UP000221165">
    <property type="component" value="Unassembled WGS sequence"/>
</dbReference>
<name>A0A2C6KXJ5_9APIC</name>
<proteinExistence type="predicted"/>
<gene>
    <name evidence="1" type="ORF">CSUI_005317</name>
</gene>
<reference evidence="1 2" key="1">
    <citation type="journal article" date="2017" name="Int. J. Parasitol.">
        <title>The genome of the protozoan parasite Cystoisospora suis and a reverse vaccinology approach to identify vaccine candidates.</title>
        <authorList>
            <person name="Palmieri N."/>
            <person name="Shrestha A."/>
            <person name="Ruttkowski B."/>
            <person name="Beck T."/>
            <person name="Vogl C."/>
            <person name="Tomley F."/>
            <person name="Blake D.P."/>
            <person name="Joachim A."/>
        </authorList>
    </citation>
    <scope>NUCLEOTIDE SEQUENCE [LARGE SCALE GENOMIC DNA]</scope>
    <source>
        <strain evidence="1 2">Wien I</strain>
    </source>
</reference>
<keyword evidence="2" id="KW-1185">Reference proteome</keyword>
<protein>
    <submittedName>
        <fullName evidence="1">Uncharacterized protein</fullName>
    </submittedName>
</protein>
<dbReference type="RefSeq" id="XP_067922543.1">
    <property type="nucleotide sequence ID" value="XM_068065494.1"/>
</dbReference>
<dbReference type="EMBL" id="MIGC01002571">
    <property type="protein sequence ID" value="PHJ20858.1"/>
    <property type="molecule type" value="Genomic_DNA"/>
</dbReference>
<dbReference type="AlphaFoldDB" id="A0A2C6KXJ5"/>
<evidence type="ECO:0000313" key="2">
    <source>
        <dbReference type="Proteomes" id="UP000221165"/>
    </source>
</evidence>
<feature type="non-terminal residue" evidence="1">
    <location>
        <position position="1"/>
    </location>
</feature>
<organism evidence="1 2">
    <name type="scientific">Cystoisospora suis</name>
    <dbReference type="NCBI Taxonomy" id="483139"/>
    <lineage>
        <taxon>Eukaryota</taxon>
        <taxon>Sar</taxon>
        <taxon>Alveolata</taxon>
        <taxon>Apicomplexa</taxon>
        <taxon>Conoidasida</taxon>
        <taxon>Coccidia</taxon>
        <taxon>Eucoccidiorida</taxon>
        <taxon>Eimeriorina</taxon>
        <taxon>Sarcocystidae</taxon>
        <taxon>Cystoisospora</taxon>
    </lineage>
</organism>
<dbReference type="GeneID" id="94428705"/>